<feature type="compositionally biased region" description="Low complexity" evidence="1">
    <location>
        <begin position="27"/>
        <end position="50"/>
    </location>
</feature>
<sequence length="88" mass="9367">MNLRRLEEEAELGACLRPLPSPRRAQRGAPQAPARASGVSHSPSSLYSGNPPSPPPVPQRTMRSHGACPFRHSCDVNGSRCHVACGKA</sequence>
<proteinExistence type="predicted"/>
<gene>
    <name evidence="2" type="ORF">NDU88_002084</name>
</gene>
<evidence type="ECO:0000256" key="1">
    <source>
        <dbReference type="SAM" id="MobiDB-lite"/>
    </source>
</evidence>
<keyword evidence="3" id="KW-1185">Reference proteome</keyword>
<accession>A0AAV7SDX3</accession>
<dbReference type="EMBL" id="JANPWB010000008">
    <property type="protein sequence ID" value="KAJ1161600.1"/>
    <property type="molecule type" value="Genomic_DNA"/>
</dbReference>
<organism evidence="2 3">
    <name type="scientific">Pleurodeles waltl</name>
    <name type="common">Iberian ribbed newt</name>
    <dbReference type="NCBI Taxonomy" id="8319"/>
    <lineage>
        <taxon>Eukaryota</taxon>
        <taxon>Metazoa</taxon>
        <taxon>Chordata</taxon>
        <taxon>Craniata</taxon>
        <taxon>Vertebrata</taxon>
        <taxon>Euteleostomi</taxon>
        <taxon>Amphibia</taxon>
        <taxon>Batrachia</taxon>
        <taxon>Caudata</taxon>
        <taxon>Salamandroidea</taxon>
        <taxon>Salamandridae</taxon>
        <taxon>Pleurodelinae</taxon>
        <taxon>Pleurodeles</taxon>
    </lineage>
</organism>
<comment type="caution">
    <text evidence="2">The sequence shown here is derived from an EMBL/GenBank/DDBJ whole genome shotgun (WGS) entry which is preliminary data.</text>
</comment>
<dbReference type="AlphaFoldDB" id="A0AAV7SDX3"/>
<feature type="region of interest" description="Disordered" evidence="1">
    <location>
        <begin position="16"/>
        <end position="78"/>
    </location>
</feature>
<name>A0AAV7SDX3_PLEWA</name>
<evidence type="ECO:0000313" key="2">
    <source>
        <dbReference type="EMBL" id="KAJ1161600.1"/>
    </source>
</evidence>
<dbReference type="Proteomes" id="UP001066276">
    <property type="component" value="Chromosome 4_2"/>
</dbReference>
<reference evidence="2" key="1">
    <citation type="journal article" date="2022" name="bioRxiv">
        <title>Sequencing and chromosome-scale assembly of the giantPleurodeles waltlgenome.</title>
        <authorList>
            <person name="Brown T."/>
            <person name="Elewa A."/>
            <person name="Iarovenko S."/>
            <person name="Subramanian E."/>
            <person name="Araus A.J."/>
            <person name="Petzold A."/>
            <person name="Susuki M."/>
            <person name="Suzuki K.-i.T."/>
            <person name="Hayashi T."/>
            <person name="Toyoda A."/>
            <person name="Oliveira C."/>
            <person name="Osipova E."/>
            <person name="Leigh N.D."/>
            <person name="Simon A."/>
            <person name="Yun M.H."/>
        </authorList>
    </citation>
    <scope>NUCLEOTIDE SEQUENCE</scope>
    <source>
        <strain evidence="2">20211129_DDA</strain>
        <tissue evidence="2">Liver</tissue>
    </source>
</reference>
<protein>
    <submittedName>
        <fullName evidence="2">Uncharacterized protein</fullName>
    </submittedName>
</protein>
<evidence type="ECO:0000313" key="3">
    <source>
        <dbReference type="Proteomes" id="UP001066276"/>
    </source>
</evidence>